<dbReference type="OrthoDB" id="152611at2759"/>
<reference evidence="1 2" key="1">
    <citation type="submission" date="2018-09" db="EMBL/GenBank/DDBJ databases">
        <title>Genomic investigation of the strawberry pathogen Phytophthora fragariae indicates pathogenicity is determined by transcriptional variation in three key races.</title>
        <authorList>
            <person name="Adams T.M."/>
            <person name="Armitage A.D."/>
            <person name="Sobczyk M.K."/>
            <person name="Bates H.J."/>
            <person name="Dunwell J.M."/>
            <person name="Nellist C.F."/>
            <person name="Harrison R.J."/>
        </authorList>
    </citation>
    <scope>NUCLEOTIDE SEQUENCE [LARGE SCALE GENOMIC DNA]</scope>
    <source>
        <strain evidence="1 2">SCRP324</strain>
    </source>
</reference>
<protein>
    <recommendedName>
        <fullName evidence="3">BZIP domain-containing protein</fullName>
    </recommendedName>
</protein>
<proteinExistence type="predicted"/>
<dbReference type="AlphaFoldDB" id="A0A6A3N8N7"/>
<evidence type="ECO:0008006" key="3">
    <source>
        <dbReference type="Google" id="ProtNLM"/>
    </source>
</evidence>
<evidence type="ECO:0000313" key="2">
    <source>
        <dbReference type="Proteomes" id="UP000435112"/>
    </source>
</evidence>
<accession>A0A6A3N8N7</accession>
<evidence type="ECO:0000313" key="1">
    <source>
        <dbReference type="EMBL" id="KAE9039795.1"/>
    </source>
</evidence>
<organism evidence="1 2">
    <name type="scientific">Phytophthora rubi</name>
    <dbReference type="NCBI Taxonomy" id="129364"/>
    <lineage>
        <taxon>Eukaryota</taxon>
        <taxon>Sar</taxon>
        <taxon>Stramenopiles</taxon>
        <taxon>Oomycota</taxon>
        <taxon>Peronosporomycetes</taxon>
        <taxon>Peronosporales</taxon>
        <taxon>Peronosporaceae</taxon>
        <taxon>Phytophthora</taxon>
    </lineage>
</organism>
<sequence>MDDLDAMHPTAGYLFAEELDVHFTDLNSTLLLLDAADCCFSLLQPSGSCAAPSSPSSVAFLPPHYPPSPVKPTAFSPLDDAAVFIKPEPLHDVIEHSFLTPVPTVTNERERLRCRQRGYEKRYRGRKRKSLNMQRDTWLALEMKLAAARRKHCKPYVRQTQSSLQYKMLLLLQEERALVEDRVAMKSLQAWEHITRIREYADKDALRTVSEWRHSAVKVIGPCGVLAPGRFHPES</sequence>
<dbReference type="EMBL" id="QXFU01000224">
    <property type="protein sequence ID" value="KAE9039795.1"/>
    <property type="molecule type" value="Genomic_DNA"/>
</dbReference>
<dbReference type="Proteomes" id="UP000435112">
    <property type="component" value="Unassembled WGS sequence"/>
</dbReference>
<name>A0A6A3N8N7_9STRA</name>
<comment type="caution">
    <text evidence="1">The sequence shown here is derived from an EMBL/GenBank/DDBJ whole genome shotgun (WGS) entry which is preliminary data.</text>
</comment>
<gene>
    <name evidence="1" type="ORF">PR002_g5313</name>
</gene>